<feature type="domain" description="BTB" evidence="8">
    <location>
        <begin position="89"/>
        <end position="156"/>
    </location>
</feature>
<evidence type="ECO:0000313" key="9">
    <source>
        <dbReference type="EnsemblMetazoa" id="XP_029342634.1"/>
    </source>
</evidence>
<dbReference type="Pfam" id="PF00651">
    <property type="entry name" value="BTB"/>
    <property type="match status" value="1"/>
</dbReference>
<dbReference type="Pfam" id="PF07707">
    <property type="entry name" value="BACK"/>
    <property type="match status" value="1"/>
</dbReference>
<dbReference type="PROSITE" id="PS50097">
    <property type="entry name" value="BTB"/>
    <property type="match status" value="1"/>
</dbReference>
<dbReference type="EnsemblMetazoa" id="XM_029486774.1">
    <property type="protein sequence ID" value="XP_029342634.1"/>
    <property type="gene ID" value="LOC100164517"/>
</dbReference>
<protein>
    <recommendedName>
        <fullName evidence="2">Kelch-like protein diablo</fullName>
    </recommendedName>
</protein>
<reference evidence="9" key="2">
    <citation type="submission" date="2022-06" db="UniProtKB">
        <authorList>
            <consortium name="EnsemblMetazoa"/>
        </authorList>
    </citation>
    <scope>IDENTIFICATION</scope>
</reference>
<keyword evidence="4" id="KW-0677">Repeat</keyword>
<dbReference type="Gene3D" id="3.30.710.10">
    <property type="entry name" value="Potassium Channel Kv1.1, Chain A"/>
    <property type="match status" value="1"/>
</dbReference>
<evidence type="ECO:0000313" key="10">
    <source>
        <dbReference type="Proteomes" id="UP000007819"/>
    </source>
</evidence>
<dbReference type="SMART" id="SM00225">
    <property type="entry name" value="BTB"/>
    <property type="match status" value="1"/>
</dbReference>
<evidence type="ECO:0000256" key="5">
    <source>
        <dbReference type="ARBA" id="ARBA00022786"/>
    </source>
</evidence>
<dbReference type="InterPro" id="IPR017096">
    <property type="entry name" value="BTB-kelch_protein"/>
</dbReference>
<dbReference type="SMART" id="SM00875">
    <property type="entry name" value="BACK"/>
    <property type="match status" value="1"/>
</dbReference>
<evidence type="ECO:0000256" key="3">
    <source>
        <dbReference type="ARBA" id="ARBA00022441"/>
    </source>
</evidence>
<evidence type="ECO:0000256" key="4">
    <source>
        <dbReference type="ARBA" id="ARBA00022737"/>
    </source>
</evidence>
<dbReference type="Gene3D" id="1.25.40.420">
    <property type="match status" value="1"/>
</dbReference>
<dbReference type="PIRSF" id="PIRSF037037">
    <property type="entry name" value="Kelch-like_protein_gigaxonin"/>
    <property type="match status" value="1"/>
</dbReference>
<comment type="function">
    <text evidence="7">Probable substrate-specific adapter of an E3 ubiquitin-protein ligase complex which mediates the ubiquitination and subsequent proteasomal degradation of target proteins. May have a role in synapse differentiation and growth.</text>
</comment>
<evidence type="ECO:0000256" key="6">
    <source>
        <dbReference type="ARBA" id="ARBA00023203"/>
    </source>
</evidence>
<dbReference type="InterPro" id="IPR015915">
    <property type="entry name" value="Kelch-typ_b-propeller"/>
</dbReference>
<dbReference type="Gene3D" id="2.120.10.80">
    <property type="entry name" value="Kelch-type beta propeller"/>
    <property type="match status" value="1"/>
</dbReference>
<dbReference type="FunFam" id="1.25.40.420:FF:000001">
    <property type="entry name" value="Kelch-like family member 12"/>
    <property type="match status" value="1"/>
</dbReference>
<evidence type="ECO:0000256" key="7">
    <source>
        <dbReference type="ARBA" id="ARBA00043912"/>
    </source>
</evidence>
<dbReference type="Pfam" id="PF24681">
    <property type="entry name" value="Kelch_KLHDC2_KLHL20_DRC7"/>
    <property type="match status" value="1"/>
</dbReference>
<name>A0A8R2JN41_ACYPI</name>
<evidence type="ECO:0000259" key="8">
    <source>
        <dbReference type="PROSITE" id="PS50097"/>
    </source>
</evidence>
<dbReference type="Pfam" id="PF01344">
    <property type="entry name" value="Kelch_1"/>
    <property type="match status" value="2"/>
</dbReference>
<dbReference type="InterPro" id="IPR006652">
    <property type="entry name" value="Kelch_1"/>
</dbReference>
<dbReference type="SUPFAM" id="SSF54695">
    <property type="entry name" value="POZ domain"/>
    <property type="match status" value="1"/>
</dbReference>
<keyword evidence="5" id="KW-0833">Ubl conjugation pathway</keyword>
<dbReference type="SMART" id="SM00612">
    <property type="entry name" value="Kelch"/>
    <property type="match status" value="6"/>
</dbReference>
<dbReference type="Proteomes" id="UP000007819">
    <property type="component" value="Chromosome A1"/>
</dbReference>
<dbReference type="PANTHER" id="PTHR24412:SF497">
    <property type="entry name" value="KELCH-LIKE PROTEIN 18"/>
    <property type="match status" value="1"/>
</dbReference>
<keyword evidence="10" id="KW-1185">Reference proteome</keyword>
<dbReference type="InterPro" id="IPR011705">
    <property type="entry name" value="BACK"/>
</dbReference>
<keyword evidence="3" id="KW-0880">Kelch repeat</keyword>
<dbReference type="OrthoDB" id="45365at2759"/>
<dbReference type="CDD" id="cd18247">
    <property type="entry name" value="BTB_POZ_KLHL18"/>
    <property type="match status" value="1"/>
</dbReference>
<dbReference type="GO" id="GO:0003779">
    <property type="term" value="F:actin binding"/>
    <property type="evidence" value="ECO:0007669"/>
    <property type="project" value="UniProtKB-KW"/>
</dbReference>
<evidence type="ECO:0000256" key="1">
    <source>
        <dbReference type="ARBA" id="ARBA00004906"/>
    </source>
</evidence>
<dbReference type="AlphaFoldDB" id="A0A8R2JN41"/>
<proteinExistence type="predicted"/>
<dbReference type="InterPro" id="IPR011333">
    <property type="entry name" value="SKP1/BTB/POZ_sf"/>
</dbReference>
<dbReference type="SUPFAM" id="SSF117281">
    <property type="entry name" value="Kelch motif"/>
    <property type="match status" value="2"/>
</dbReference>
<evidence type="ECO:0000256" key="2">
    <source>
        <dbReference type="ARBA" id="ARBA00013699"/>
    </source>
</evidence>
<dbReference type="PANTHER" id="PTHR24412">
    <property type="entry name" value="KELCH PROTEIN"/>
    <property type="match status" value="1"/>
</dbReference>
<sequence>MITEIHFVVVTILFCVNHFKGQMLFEMALEATIDQQNMAFNPAKLHSSIKIPFPKSSSIENEYFVYHQADLFSQSFSAIEGIRRMGKLCDVTLKVENMSFSAHRIVLAATVPYFNAMFTHNMIESTQKDIVMHGIDPEALEALINFAYSGRISINVNNVQSLLIGASFLQLKWVRNACATFIKERFHQNNVLKVRTLADSLGCFGLMTDSNRYIAQYFPDISLSEDFLNLNISELIDIVNKDELQASEEQVFEATIRWVKQDELRQECFPQLLAAVRLPLLSPHYLADRVATEELIRSSHECRDLLDEAKDYHLMPERRLLLQSFRTRPRCVSYIRGHIYAVGGLTKSGDSLSTVEVYNPLTERWELAEAMSILRSRVGVAVLNNKLYAFGGYNGIERLSSVEVFDPATKSWNIVSPMHRKRSALGAAALNDRLYVCGGFDGVSSLNIVECYQPDLDRWTIITPMQKHRSAGGVVAFDGYIYILGGHDGLSIFDSVERYDTYTGQWLSVTPMLIKRCRLGVATLNGKLYACGGYDGSTFLQTVEEYDPQTDKWRFVASMNVTRSRVALVANAGKLWAIGGYDGFLNLPTVEVYDPKADCWTFAASMCAHEGGVGVGVIPIQEPEVP</sequence>
<reference evidence="10" key="1">
    <citation type="submission" date="2010-06" db="EMBL/GenBank/DDBJ databases">
        <authorList>
            <person name="Jiang H."/>
            <person name="Abraham K."/>
            <person name="Ali S."/>
            <person name="Alsbrooks S.L."/>
            <person name="Anim B.N."/>
            <person name="Anosike U.S."/>
            <person name="Attaway T."/>
            <person name="Bandaranaike D.P."/>
            <person name="Battles P.K."/>
            <person name="Bell S.N."/>
            <person name="Bell A.V."/>
            <person name="Beltran B."/>
            <person name="Bickham C."/>
            <person name="Bustamante Y."/>
            <person name="Caleb T."/>
            <person name="Canada A."/>
            <person name="Cardenas V."/>
            <person name="Carter K."/>
            <person name="Chacko J."/>
            <person name="Chandrabose M.N."/>
            <person name="Chavez D."/>
            <person name="Chavez A."/>
            <person name="Chen L."/>
            <person name="Chu H.-S."/>
            <person name="Claassen K.J."/>
            <person name="Cockrell R."/>
            <person name="Collins M."/>
            <person name="Cooper J.A."/>
            <person name="Cree A."/>
            <person name="Curry S.M."/>
            <person name="Da Y."/>
            <person name="Dao M.D."/>
            <person name="Das B."/>
            <person name="Davila M.-L."/>
            <person name="Davy-Carroll L."/>
            <person name="Denson S."/>
            <person name="Dinh H."/>
            <person name="Ebong V.E."/>
            <person name="Edwards J.R."/>
            <person name="Egan A."/>
            <person name="El-Daye J."/>
            <person name="Escobedo L."/>
            <person name="Fernandez S."/>
            <person name="Fernando P.R."/>
            <person name="Flagg N."/>
            <person name="Forbes L.D."/>
            <person name="Fowler R.G."/>
            <person name="Fu Q."/>
            <person name="Gabisi R.A."/>
            <person name="Ganer J."/>
            <person name="Garbino Pronczuk A."/>
            <person name="Garcia R.M."/>
            <person name="Garner T."/>
            <person name="Garrett T.E."/>
            <person name="Gonzalez D.A."/>
            <person name="Hamid H."/>
            <person name="Hawkins E.S."/>
            <person name="Hirani K."/>
            <person name="Hogues M.E."/>
            <person name="Hollins B."/>
            <person name="Hsiao C.-H."/>
            <person name="Jabil R."/>
            <person name="James M.L."/>
            <person name="Jhangiani S.N."/>
            <person name="Johnson B."/>
            <person name="Johnson Q."/>
            <person name="Joshi V."/>
            <person name="Kalu J.B."/>
            <person name="Kam C."/>
            <person name="Kashfia A."/>
            <person name="Keebler J."/>
            <person name="Kisamo H."/>
            <person name="Kovar C.L."/>
            <person name="Lago L.A."/>
            <person name="Lai C.-Y."/>
            <person name="Laidlaw J."/>
            <person name="Lara F."/>
            <person name="Le T.-K."/>
            <person name="Lee S.L."/>
            <person name="Legall F.H."/>
            <person name="Lemon S.J."/>
            <person name="Lewis L.R."/>
            <person name="Li B."/>
            <person name="Liu Y."/>
            <person name="Liu Y.-S."/>
            <person name="Lopez J."/>
            <person name="Lozado R.J."/>
            <person name="Lu J."/>
            <person name="Madu R.C."/>
            <person name="Maheshwari M."/>
            <person name="Maheshwari R."/>
            <person name="Malloy K."/>
            <person name="Martinez E."/>
            <person name="Mathew T."/>
            <person name="Mercado I.C."/>
            <person name="Mercado C."/>
            <person name="Meyer B."/>
            <person name="Montgomery K."/>
            <person name="Morgan M.B."/>
            <person name="Munidasa M."/>
            <person name="Nazareth L.V."/>
            <person name="Nelson J."/>
            <person name="Ng B.M."/>
            <person name="Nguyen N.B."/>
            <person name="Nguyen P.Q."/>
            <person name="Nguyen T."/>
            <person name="Obregon M."/>
            <person name="Okwuonu G.O."/>
            <person name="Onwere C.G."/>
            <person name="Orozco G."/>
            <person name="Parra A."/>
            <person name="Patel S."/>
            <person name="Patil S."/>
            <person name="Perez A."/>
            <person name="Perez Y."/>
            <person name="Pham C."/>
            <person name="Primus E.L."/>
            <person name="Pu L.-L."/>
            <person name="Puazo M."/>
            <person name="Qin X."/>
            <person name="Quiroz J.B."/>
            <person name="Reese J."/>
            <person name="Richards S."/>
            <person name="Rives C.M."/>
            <person name="Robberts R."/>
            <person name="Ruiz S.J."/>
            <person name="Ruiz M.J."/>
            <person name="Santibanez J."/>
            <person name="Schneider B.W."/>
            <person name="Sisson I."/>
            <person name="Smith M."/>
            <person name="Sodergren E."/>
            <person name="Song X.-Z."/>
            <person name="Song B.B."/>
            <person name="Summersgill H."/>
            <person name="Thelus R."/>
            <person name="Thornton R.D."/>
            <person name="Trejos Z.Y."/>
            <person name="Usmani K."/>
            <person name="Vattathil S."/>
            <person name="Villasana D."/>
            <person name="Walker D.L."/>
            <person name="Wang S."/>
            <person name="Wang K."/>
            <person name="White C.S."/>
            <person name="Williams A.C."/>
            <person name="Williamson J."/>
            <person name="Wilson K."/>
            <person name="Woghiren I.O."/>
            <person name="Woodworth J.R."/>
            <person name="Worley K.C."/>
            <person name="Wright R.A."/>
            <person name="Wu W."/>
            <person name="Young L."/>
            <person name="Zhang L."/>
            <person name="Zhang J."/>
            <person name="Zhu Y."/>
            <person name="Muzny D.M."/>
            <person name="Weinstock G."/>
            <person name="Gibbs R.A."/>
        </authorList>
    </citation>
    <scope>NUCLEOTIDE SEQUENCE [LARGE SCALE GENOMIC DNA]</scope>
    <source>
        <strain evidence="10">LSR1</strain>
    </source>
</reference>
<comment type="pathway">
    <text evidence="1">Protein modification; protein ubiquitination.</text>
</comment>
<dbReference type="InterPro" id="IPR000210">
    <property type="entry name" value="BTB/POZ_dom"/>
</dbReference>
<organism evidence="9 10">
    <name type="scientific">Acyrthosiphon pisum</name>
    <name type="common">Pea aphid</name>
    <dbReference type="NCBI Taxonomy" id="7029"/>
    <lineage>
        <taxon>Eukaryota</taxon>
        <taxon>Metazoa</taxon>
        <taxon>Ecdysozoa</taxon>
        <taxon>Arthropoda</taxon>
        <taxon>Hexapoda</taxon>
        <taxon>Insecta</taxon>
        <taxon>Pterygota</taxon>
        <taxon>Neoptera</taxon>
        <taxon>Paraneoptera</taxon>
        <taxon>Hemiptera</taxon>
        <taxon>Sternorrhyncha</taxon>
        <taxon>Aphidomorpha</taxon>
        <taxon>Aphidoidea</taxon>
        <taxon>Aphididae</taxon>
        <taxon>Macrosiphini</taxon>
        <taxon>Acyrthosiphon</taxon>
    </lineage>
</organism>
<keyword evidence="6" id="KW-0009">Actin-binding</keyword>
<dbReference type="InterPro" id="IPR030603">
    <property type="entry name" value="KLHL18_BTB/POZ"/>
</dbReference>
<accession>A0A8R2JN41</accession>